<dbReference type="NCBIfam" id="TIGR01646">
    <property type="entry name" value="vgr_GE"/>
    <property type="match status" value="1"/>
</dbReference>
<dbReference type="Gene3D" id="2.40.50.230">
    <property type="entry name" value="Gp5 N-terminal domain"/>
    <property type="match status" value="1"/>
</dbReference>
<dbReference type="OrthoDB" id="9762420at2"/>
<dbReference type="Gene3D" id="2.30.110.50">
    <property type="match status" value="1"/>
</dbReference>
<accession>A0A1R4LNU6</accession>
<evidence type="ECO:0000256" key="1">
    <source>
        <dbReference type="ARBA" id="ARBA00005558"/>
    </source>
</evidence>
<dbReference type="PANTHER" id="PTHR32305:SF11">
    <property type="entry name" value="TYPE VI SECRETION SYSTEM SPIKE PROTEIN VGRG3"/>
    <property type="match status" value="1"/>
</dbReference>
<feature type="domain" description="Gp5/Type VI secretion system Vgr C-terminal trimerisation" evidence="3">
    <location>
        <begin position="477"/>
        <end position="581"/>
    </location>
</feature>
<gene>
    <name evidence="4" type="ORF">VR7878_02758</name>
</gene>
<dbReference type="InterPro" id="IPR006531">
    <property type="entry name" value="Gp5/Vgr_OB"/>
</dbReference>
<comment type="similarity">
    <text evidence="1">Belongs to the VgrG protein family.</text>
</comment>
<evidence type="ECO:0000313" key="5">
    <source>
        <dbReference type="Proteomes" id="UP000188276"/>
    </source>
</evidence>
<dbReference type="AlphaFoldDB" id="A0A1R4LNU6"/>
<dbReference type="InterPro" id="IPR017847">
    <property type="entry name" value="T6SS_RhsGE_Vgr_subset"/>
</dbReference>
<evidence type="ECO:0000259" key="3">
    <source>
        <dbReference type="Pfam" id="PF22178"/>
    </source>
</evidence>
<dbReference type="SUPFAM" id="SSF69255">
    <property type="entry name" value="gp5 N-terminal domain-like"/>
    <property type="match status" value="1"/>
</dbReference>
<dbReference type="Proteomes" id="UP000188276">
    <property type="component" value="Unassembled WGS sequence"/>
</dbReference>
<dbReference type="NCBIfam" id="TIGR03361">
    <property type="entry name" value="VI_Rhs_Vgr"/>
    <property type="match status" value="1"/>
</dbReference>
<dbReference type="STRING" id="1123498.VR7878_02758"/>
<dbReference type="InterPro" id="IPR006533">
    <property type="entry name" value="T6SS_Vgr_RhsGE"/>
</dbReference>
<keyword evidence="5" id="KW-1185">Reference proteome</keyword>
<protein>
    <submittedName>
        <fullName evidence="4">Phage-related baseplate assembly protein</fullName>
    </submittedName>
</protein>
<dbReference type="InterPro" id="IPR037026">
    <property type="entry name" value="Vgr_OB-fold_dom_sf"/>
</dbReference>
<dbReference type="SUPFAM" id="SSF69279">
    <property type="entry name" value="Phage tail proteins"/>
    <property type="match status" value="2"/>
</dbReference>
<dbReference type="Gene3D" id="4.10.220.110">
    <property type="match status" value="1"/>
</dbReference>
<evidence type="ECO:0000313" key="4">
    <source>
        <dbReference type="EMBL" id="SJN58286.1"/>
    </source>
</evidence>
<dbReference type="Pfam" id="PF22178">
    <property type="entry name" value="Gp5_trimer_C"/>
    <property type="match status" value="1"/>
</dbReference>
<dbReference type="SUPFAM" id="SSF69349">
    <property type="entry name" value="Phage fibre proteins"/>
    <property type="match status" value="1"/>
</dbReference>
<evidence type="ECO:0000259" key="2">
    <source>
        <dbReference type="Pfam" id="PF04717"/>
    </source>
</evidence>
<dbReference type="InterPro" id="IPR050708">
    <property type="entry name" value="T6SS_VgrG/RHS"/>
</dbReference>
<dbReference type="PANTHER" id="PTHR32305">
    <property type="match status" value="1"/>
</dbReference>
<reference evidence="5" key="1">
    <citation type="submission" date="2017-02" db="EMBL/GenBank/DDBJ databases">
        <authorList>
            <person name="Rodrigo-Torres L."/>
            <person name="Arahal R.D."/>
            <person name="Lucena T."/>
        </authorList>
    </citation>
    <scope>NUCLEOTIDE SEQUENCE [LARGE SCALE GENOMIC DNA]</scope>
    <source>
        <strain evidence="5">CECT 7878</strain>
    </source>
</reference>
<dbReference type="Pfam" id="PF04717">
    <property type="entry name" value="Phage_base_V"/>
    <property type="match status" value="1"/>
</dbReference>
<dbReference type="EMBL" id="FULE01000037">
    <property type="protein sequence ID" value="SJN58286.1"/>
    <property type="molecule type" value="Genomic_DNA"/>
</dbReference>
<organism evidence="4 5">
    <name type="scientific">Vibrio ruber (strain DSM 16370 / JCM 11486 / BCRC 17186 / CECT 7878 / LMG 23124 / VR1)</name>
    <dbReference type="NCBI Taxonomy" id="1123498"/>
    <lineage>
        <taxon>Bacteria</taxon>
        <taxon>Pseudomonadati</taxon>
        <taxon>Pseudomonadota</taxon>
        <taxon>Gammaproteobacteria</taxon>
        <taxon>Vibrionales</taxon>
        <taxon>Vibrionaceae</taxon>
        <taxon>Vibrio</taxon>
    </lineage>
</organism>
<name>A0A1R4LNU6_VIBR1</name>
<proteinExistence type="inferred from homology"/>
<feature type="domain" description="Gp5/Type VI secretion system Vgr protein OB-fold" evidence="2">
    <location>
        <begin position="393"/>
        <end position="459"/>
    </location>
</feature>
<dbReference type="InterPro" id="IPR054030">
    <property type="entry name" value="Gp5_Vgr_C"/>
</dbReference>
<dbReference type="Gene3D" id="3.55.50.10">
    <property type="entry name" value="Baseplate protein-like domains"/>
    <property type="match status" value="1"/>
</dbReference>
<dbReference type="RefSeq" id="WP_077336699.1">
    <property type="nucleotide sequence ID" value="NZ_FULE01000037.1"/>
</dbReference>
<dbReference type="Pfam" id="PF05954">
    <property type="entry name" value="Phage_GPD"/>
    <property type="match status" value="1"/>
</dbReference>
<sequence length="685" mass="75116">MATLGFRLTINGVNDTSLVVRDYQGFESVSASVDAGGQPVYGYRYQIELASRNSDLTFEQMVDTTALLEVLRSGQVVQKVHGIIRNFSRGDTGHHHTFYSLTLVPSFERLSLRHNSRIFQQKSVPQILSVLLQEMNITDYAFSTKRESPPREFCVQYRETDLDFFHRLAAEEGLMYTFTHDTDKHTLVVTDNAEGFTRLGGTVPYNVLSGGVSDTPYVSAMTARKQSEVSAVWLQDYSFKKPTYSFKQSVEGSQLDYQLTMYEHFDAPGRYKDDASGKAFSQIRLDALRREAHTARGQSNQAMLQAGVRFDLSEHLDSAMNQSWLVVQIAHQGSQPQALEESGGSGATTYANQFTAIPGESLWLSPVENKPRVDGPMVATVVGPAGEEIYCDEHGRVKLHFPWDRESNGDELSSCWVRVSQQWAGSQYGMVAVPRIGHEVIVDFLDGDPDQPLVTGRAYNATQVPPYPLPEHKTKTVLRTETHQGEGFNELSFEDQSDREKVYIHAQKDTEALIENDAATLIRHDSHFTVENDRYEHIKMNDHLTIDGEQRLKITQDQTHDIGGSLAQQIGSLTAVETGSAITLKSGAKIVAEAGSGLTLSAGGSFISIDSGSVNLSGPAINLNAGGSAGSAVAYGGQAAQLPDEITTKPDNPAPILTPAQIATMKAAAPFCEECEKCKDGACAI</sequence>